<dbReference type="GO" id="GO:0019899">
    <property type="term" value="F:enzyme binding"/>
    <property type="evidence" value="ECO:0007669"/>
    <property type="project" value="TreeGrafter"/>
</dbReference>
<dbReference type="HOGENOM" id="CLU_1504899_0_0_1"/>
<organism evidence="7">
    <name type="scientific">Magallana gigas</name>
    <name type="common">Pacific oyster</name>
    <name type="synonym">Crassostrea gigas</name>
    <dbReference type="NCBI Taxonomy" id="29159"/>
    <lineage>
        <taxon>Eukaryota</taxon>
        <taxon>Metazoa</taxon>
        <taxon>Spiralia</taxon>
        <taxon>Lophotrochozoa</taxon>
        <taxon>Mollusca</taxon>
        <taxon>Bivalvia</taxon>
        <taxon>Autobranchia</taxon>
        <taxon>Pteriomorphia</taxon>
        <taxon>Ostreida</taxon>
        <taxon>Ostreoidea</taxon>
        <taxon>Ostreidae</taxon>
        <taxon>Magallana</taxon>
    </lineage>
</organism>
<dbReference type="GO" id="GO:0005730">
    <property type="term" value="C:nucleolus"/>
    <property type="evidence" value="ECO:0007669"/>
    <property type="project" value="UniProtKB-SubCell"/>
</dbReference>
<evidence type="ECO:0000256" key="3">
    <source>
        <dbReference type="ARBA" id="ARBA00016855"/>
    </source>
</evidence>
<keyword evidence="4" id="KW-0539">Nucleus</keyword>
<dbReference type="InParanoid" id="K1S3N6"/>
<dbReference type="AlphaFoldDB" id="K1S3N6"/>
<name>K1S3N6_MAGGI</name>
<evidence type="ECO:0000256" key="1">
    <source>
        <dbReference type="ARBA" id="ARBA00004604"/>
    </source>
</evidence>
<protein>
    <recommendedName>
        <fullName evidence="3">Active regulator of SIRT1</fullName>
    </recommendedName>
    <alternativeName>
        <fullName evidence="5">40S ribosomal protein S19-binding protein 1</fullName>
    </alternativeName>
</protein>
<feature type="region of interest" description="Disordered" evidence="6">
    <location>
        <begin position="54"/>
        <end position="101"/>
    </location>
</feature>
<dbReference type="EMBL" id="JH818444">
    <property type="protein sequence ID" value="EKC42031.1"/>
    <property type="molecule type" value="Genomic_DNA"/>
</dbReference>
<sequence>MGGTVAPKSSNQFFQAGGFRPAAIYKLTCFYLTNSMKAMSSSILRKSLQLFEEDKPKGKDKSKGRRSKAVEDSSKRGIRKRRKRTADHVGKPKSSLSKESALETYNRNKSVDLTEDSLYYLNLISNVGGKPDAKTVNTILEYNKGKLSRNQKKIEEKRKEQSIFSDKDFEDFRKEYLNS</sequence>
<evidence type="ECO:0000256" key="6">
    <source>
        <dbReference type="SAM" id="MobiDB-lite"/>
    </source>
</evidence>
<comment type="subcellular location">
    <subcellularLocation>
        <location evidence="1">Nucleus</location>
        <location evidence="1">Nucleolus</location>
    </subcellularLocation>
</comment>
<feature type="compositionally biased region" description="Basic residues" evidence="6">
    <location>
        <begin position="76"/>
        <end position="85"/>
    </location>
</feature>
<dbReference type="PANTHER" id="PTHR31454">
    <property type="entry name" value="ACTIVE REGULATOR OF SIRT1"/>
    <property type="match status" value="1"/>
</dbReference>
<evidence type="ECO:0000256" key="2">
    <source>
        <dbReference type="ARBA" id="ARBA00007318"/>
    </source>
</evidence>
<evidence type="ECO:0000256" key="4">
    <source>
        <dbReference type="ARBA" id="ARBA00023242"/>
    </source>
</evidence>
<evidence type="ECO:0000313" key="7">
    <source>
        <dbReference type="EMBL" id="EKC42031.1"/>
    </source>
</evidence>
<accession>K1S3N6</accession>
<evidence type="ECO:0000256" key="5">
    <source>
        <dbReference type="ARBA" id="ARBA00032748"/>
    </source>
</evidence>
<proteinExistence type="inferred from homology"/>
<dbReference type="PANTHER" id="PTHR31454:SF2">
    <property type="entry name" value="ACTIVE REGULATOR OF SIRT1"/>
    <property type="match status" value="1"/>
</dbReference>
<gene>
    <name evidence="7" type="ORF">CGI_10028220</name>
</gene>
<comment type="similarity">
    <text evidence="2">Belongs to the AROS family.</text>
</comment>
<reference evidence="7" key="1">
    <citation type="journal article" date="2012" name="Nature">
        <title>The oyster genome reveals stress adaptation and complexity of shell formation.</title>
        <authorList>
            <person name="Zhang G."/>
            <person name="Fang X."/>
            <person name="Guo X."/>
            <person name="Li L."/>
            <person name="Luo R."/>
            <person name="Xu F."/>
            <person name="Yang P."/>
            <person name="Zhang L."/>
            <person name="Wang X."/>
            <person name="Qi H."/>
            <person name="Xiong Z."/>
            <person name="Que H."/>
            <person name="Xie Y."/>
            <person name="Holland P.W."/>
            <person name="Paps J."/>
            <person name="Zhu Y."/>
            <person name="Wu F."/>
            <person name="Chen Y."/>
            <person name="Wang J."/>
            <person name="Peng C."/>
            <person name="Meng J."/>
            <person name="Yang L."/>
            <person name="Liu J."/>
            <person name="Wen B."/>
            <person name="Zhang N."/>
            <person name="Huang Z."/>
            <person name="Zhu Q."/>
            <person name="Feng Y."/>
            <person name="Mount A."/>
            <person name="Hedgecock D."/>
            <person name="Xu Z."/>
            <person name="Liu Y."/>
            <person name="Domazet-Loso T."/>
            <person name="Du Y."/>
            <person name="Sun X."/>
            <person name="Zhang S."/>
            <person name="Liu B."/>
            <person name="Cheng P."/>
            <person name="Jiang X."/>
            <person name="Li J."/>
            <person name="Fan D."/>
            <person name="Wang W."/>
            <person name="Fu W."/>
            <person name="Wang T."/>
            <person name="Wang B."/>
            <person name="Zhang J."/>
            <person name="Peng Z."/>
            <person name="Li Y."/>
            <person name="Li N."/>
            <person name="Wang J."/>
            <person name="Chen M."/>
            <person name="He Y."/>
            <person name="Tan F."/>
            <person name="Song X."/>
            <person name="Zheng Q."/>
            <person name="Huang R."/>
            <person name="Yang H."/>
            <person name="Du X."/>
            <person name="Chen L."/>
            <person name="Yang M."/>
            <person name="Gaffney P.M."/>
            <person name="Wang S."/>
            <person name="Luo L."/>
            <person name="She Z."/>
            <person name="Ming Y."/>
            <person name="Huang W."/>
            <person name="Zhang S."/>
            <person name="Huang B."/>
            <person name="Zhang Y."/>
            <person name="Qu T."/>
            <person name="Ni P."/>
            <person name="Miao G."/>
            <person name="Wang J."/>
            <person name="Wang Q."/>
            <person name="Steinberg C.E."/>
            <person name="Wang H."/>
            <person name="Li N."/>
            <person name="Qian L."/>
            <person name="Zhang G."/>
            <person name="Li Y."/>
            <person name="Yang H."/>
            <person name="Liu X."/>
            <person name="Wang J."/>
            <person name="Yin Y."/>
            <person name="Wang J."/>
        </authorList>
    </citation>
    <scope>NUCLEOTIDE SEQUENCE [LARGE SCALE GENOMIC DNA]</scope>
    <source>
        <strain evidence="7">05x7-T-G4-1.051#20</strain>
    </source>
</reference>
<dbReference type="Pfam" id="PF15684">
    <property type="entry name" value="AROS"/>
    <property type="match status" value="1"/>
</dbReference>
<dbReference type="PRINTS" id="PR02029">
    <property type="entry name" value="ACTREGSIRT1"/>
</dbReference>
<dbReference type="InterPro" id="IPR023262">
    <property type="entry name" value="AROS"/>
</dbReference>